<keyword evidence="4" id="KW-1185">Reference proteome</keyword>
<name>A0A1R2BUW0_9CILI</name>
<feature type="transmembrane region" description="Helical" evidence="1">
    <location>
        <begin position="213"/>
        <end position="230"/>
    </location>
</feature>
<dbReference type="InterPro" id="IPR057352">
    <property type="entry name" value="TPR_TmcB/C"/>
</dbReference>
<feature type="transmembrane region" description="Helical" evidence="1">
    <location>
        <begin position="236"/>
        <end position="254"/>
    </location>
</feature>
<accession>A0A1R2BUW0</accession>
<dbReference type="Pfam" id="PF25474">
    <property type="entry name" value="TPR_TmcB"/>
    <property type="match status" value="1"/>
</dbReference>
<feature type="transmembrane region" description="Helical" evidence="1">
    <location>
        <begin position="266"/>
        <end position="285"/>
    </location>
</feature>
<dbReference type="OrthoDB" id="542352at2759"/>
<proteinExistence type="predicted"/>
<sequence length="1361" mass="158629">MDLVYETWYCVFTDKHYMLKHNFTHAVLYIVKNLMILAQNIQMFWHYDLPIQNWDKYKVFWNTISLPSVDLIAAEYQVISHFFLAMMIFIYSILAGLALILVLIYFEKSVPQIFTVAMRLLITVACEILFIPIAVVLLLGVKYSNSSLEFLSEYEKANKTDDMRLGSLGEVFCILTLVLLVIFGVFYEACSYEIRHTYDGILNDGRIQAKPEVVNKTVYFFNCILYVFFSTMNYEIMLILMFLLYCIPSIYMVISLHYYSRLLNKIRAFVCIDCAFVSLFFWIGYRLDDAQVTLILTLIFQILLIPIVKELIDYKVRQIKPLSKVIYLKFEVLEQSIRHYIISGTYKEALIEKMNRNFITHNEKLNRISQAYYANDVLGNCSLGLNKIFSISHSGLNIVTNYQVFKCKKILKTICEAQSESFKLYRYFLDFSKIKYTDRSFCKLYHKFFITMLDSHPNLSKLKSLITEVIKNLSFLEKSYNSLLIRFPNSNEVKQNYGSFMLNIICDKERGNRLISRVENFSGRKKNTVNNALKFVSDRCFLVISGNPNTLGKVLFYNQNLANYLGYSYDAIKNLNLSHFLPKHLAFKHDMYLKRFLENAVNHIAFKNIALCLVDSQGYLCECNANCEIIGHENSVNFICAIDPLGFRSRHFCLINEYGYIYGHSKYFATMFFSKLRYIEGHFIQEYLPDLNIKDIPYDEILSQIVKGDINNIKASKKIYMILKESKIKSSIITFLYITEDESEVCLWGSKDDFYDMENINPNNKIETIMTQGNNEYKESILKKKVSIFDEKKVSFDGVSDNELIDDISRQNHPEIKSSHLSMDDIVTIAKSTQVLKIAKIVLLLSIVIMIITNIIILIYISKEVQHSNSLTALTDLGDLGYYLSQIALIVRSLDLAKKINIPSFYNVTDLENMISDLKISQTKLLDDYDSWSYCSHSEVVKKAIIPYSIYENTVKTKYGSLYTITGLFIEKVSLKQSEFILIKQKENKTNYENELFFIIFNAFGSSFEHIYQAVQGLATCEIDRVDELSNMDNSLMFAGVGILSVAFTFITAYLLTIDVYLNNLWETLHKRVMNGFIEIKLRITERLTHYHDLAEYSLAESQQHSAKHQKKVHFRHSLRYLLRFSLLFISAAIFYIVSAFVFNENIHKFLHYRPLLASTFIQRKIKTNELCFFTLENEFQYTNASINKLYPYFSPMQDIHNSIYNLVDLIESTKITLRNHNIMKFMSADVKRYVYEKYDGKRAFMKLGSFRALSFLMQESLFISMDNTINDFSVIEDFFKEVKEYSEVTKAIGMKVNTDSKSFIDLQVSNLIYFTSAFCLMWLGLYLGFYLPYLSSEVNMTKYITKLLMIIPNTFNIGNR</sequence>
<keyword evidence="1" id="KW-0812">Transmembrane</keyword>
<evidence type="ECO:0000313" key="4">
    <source>
        <dbReference type="Proteomes" id="UP000187209"/>
    </source>
</evidence>
<feature type="transmembrane region" description="Helical" evidence="1">
    <location>
        <begin position="118"/>
        <end position="143"/>
    </location>
</feature>
<protein>
    <recommendedName>
        <fullName evidence="2">TmcB/TmcC TPR repeats domain-containing protein</fullName>
    </recommendedName>
</protein>
<feature type="transmembrane region" description="Helical" evidence="1">
    <location>
        <begin position="1312"/>
        <end position="1334"/>
    </location>
</feature>
<dbReference type="Proteomes" id="UP000187209">
    <property type="component" value="Unassembled WGS sequence"/>
</dbReference>
<keyword evidence="1" id="KW-0472">Membrane</keyword>
<organism evidence="3 4">
    <name type="scientific">Stentor coeruleus</name>
    <dbReference type="NCBI Taxonomy" id="5963"/>
    <lineage>
        <taxon>Eukaryota</taxon>
        <taxon>Sar</taxon>
        <taxon>Alveolata</taxon>
        <taxon>Ciliophora</taxon>
        <taxon>Postciliodesmatophora</taxon>
        <taxon>Heterotrichea</taxon>
        <taxon>Heterotrichida</taxon>
        <taxon>Stentoridae</taxon>
        <taxon>Stentor</taxon>
    </lineage>
</organism>
<feature type="transmembrane region" description="Helical" evidence="1">
    <location>
        <begin position="82"/>
        <end position="106"/>
    </location>
</feature>
<keyword evidence="1" id="KW-1133">Transmembrane helix</keyword>
<evidence type="ECO:0000259" key="2">
    <source>
        <dbReference type="Pfam" id="PF25474"/>
    </source>
</evidence>
<feature type="transmembrane region" description="Helical" evidence="1">
    <location>
        <begin position="291"/>
        <end position="312"/>
    </location>
</feature>
<dbReference type="PANTHER" id="PTHR31600">
    <property type="entry name" value="TINY MACROCYSTS PROTEIN B-RELATED"/>
    <property type="match status" value="1"/>
</dbReference>
<feature type="transmembrane region" description="Helical" evidence="1">
    <location>
        <begin position="1035"/>
        <end position="1062"/>
    </location>
</feature>
<dbReference type="InterPro" id="IPR052994">
    <property type="entry name" value="Tiny_macrocysts_regulators"/>
</dbReference>
<feature type="transmembrane region" description="Helical" evidence="1">
    <location>
        <begin position="163"/>
        <end position="187"/>
    </location>
</feature>
<gene>
    <name evidence="3" type="ORF">SteCoe_19230</name>
</gene>
<evidence type="ECO:0000256" key="1">
    <source>
        <dbReference type="SAM" id="Phobius"/>
    </source>
</evidence>
<feature type="domain" description="TmcB/TmcC TPR repeats" evidence="2">
    <location>
        <begin position="434"/>
        <end position="525"/>
    </location>
</feature>
<feature type="transmembrane region" description="Helical" evidence="1">
    <location>
        <begin position="1121"/>
        <end position="1143"/>
    </location>
</feature>
<evidence type="ECO:0000313" key="3">
    <source>
        <dbReference type="EMBL" id="OMJ80481.1"/>
    </source>
</evidence>
<reference evidence="3 4" key="1">
    <citation type="submission" date="2016-11" db="EMBL/GenBank/DDBJ databases">
        <title>The macronuclear genome of Stentor coeruleus: a giant cell with tiny introns.</title>
        <authorList>
            <person name="Slabodnick M."/>
            <person name="Ruby J.G."/>
            <person name="Reiff S.B."/>
            <person name="Swart E.C."/>
            <person name="Gosai S."/>
            <person name="Prabakaran S."/>
            <person name="Witkowska E."/>
            <person name="Larue G.E."/>
            <person name="Fisher S."/>
            <person name="Freeman R.M."/>
            <person name="Gunawardena J."/>
            <person name="Chu W."/>
            <person name="Stover N.A."/>
            <person name="Gregory B.D."/>
            <person name="Nowacki M."/>
            <person name="Derisi J."/>
            <person name="Roy S.W."/>
            <person name="Marshall W.F."/>
            <person name="Sood P."/>
        </authorList>
    </citation>
    <scope>NUCLEOTIDE SEQUENCE [LARGE SCALE GENOMIC DNA]</scope>
    <source>
        <strain evidence="3">WM001</strain>
    </source>
</reference>
<feature type="transmembrane region" description="Helical" evidence="1">
    <location>
        <begin position="841"/>
        <end position="860"/>
    </location>
</feature>
<dbReference type="PANTHER" id="PTHR31600:SF2">
    <property type="entry name" value="GAMETE ENRICHED GENE 10 PROTEIN-RELATED"/>
    <property type="match status" value="1"/>
</dbReference>
<feature type="transmembrane region" description="Helical" evidence="1">
    <location>
        <begin position="26"/>
        <end position="47"/>
    </location>
</feature>
<dbReference type="EMBL" id="MPUH01000421">
    <property type="protein sequence ID" value="OMJ80481.1"/>
    <property type="molecule type" value="Genomic_DNA"/>
</dbReference>
<comment type="caution">
    <text evidence="3">The sequence shown here is derived from an EMBL/GenBank/DDBJ whole genome shotgun (WGS) entry which is preliminary data.</text>
</comment>